<evidence type="ECO:0008006" key="11">
    <source>
        <dbReference type="Google" id="ProtNLM"/>
    </source>
</evidence>
<evidence type="ECO:0000259" key="8">
    <source>
        <dbReference type="PROSITE" id="PS51915"/>
    </source>
</evidence>
<dbReference type="GO" id="GO:0005634">
    <property type="term" value="C:nucleus"/>
    <property type="evidence" value="ECO:0007669"/>
    <property type="project" value="InterPro"/>
</dbReference>
<feature type="domain" description="C2H2-type" evidence="7">
    <location>
        <begin position="347"/>
        <end position="374"/>
    </location>
</feature>
<feature type="domain" description="C2H2-type" evidence="7">
    <location>
        <begin position="460"/>
        <end position="487"/>
    </location>
</feature>
<keyword evidence="1 6" id="KW-0479">Metal-binding</keyword>
<dbReference type="Pfam" id="PF13912">
    <property type="entry name" value="zf-C2H2_6"/>
    <property type="match status" value="4"/>
</dbReference>
<feature type="binding site" evidence="6">
    <location>
        <position position="64"/>
    </location>
    <ligand>
        <name>Zn(2+)</name>
        <dbReference type="ChEBI" id="CHEBI:29105"/>
    </ligand>
</feature>
<feature type="binding site" evidence="6">
    <location>
        <position position="16"/>
    </location>
    <ligand>
        <name>Zn(2+)</name>
        <dbReference type="ChEBI" id="CHEBI:29105"/>
    </ligand>
</feature>
<feature type="binding site" evidence="6">
    <location>
        <position position="67"/>
    </location>
    <ligand>
        <name>Zn(2+)</name>
        <dbReference type="ChEBI" id="CHEBI:29105"/>
    </ligand>
</feature>
<feature type="domain" description="C2H2-type" evidence="7">
    <location>
        <begin position="486"/>
        <end position="514"/>
    </location>
</feature>
<dbReference type="PROSITE" id="PS00028">
    <property type="entry name" value="ZINC_FINGER_C2H2_1"/>
    <property type="match status" value="7"/>
</dbReference>
<dbReference type="GO" id="GO:0000978">
    <property type="term" value="F:RNA polymerase II cis-regulatory region sequence-specific DNA binding"/>
    <property type="evidence" value="ECO:0007669"/>
    <property type="project" value="TreeGrafter"/>
</dbReference>
<keyword evidence="2" id="KW-0677">Repeat</keyword>
<dbReference type="PROSITE" id="PS51915">
    <property type="entry name" value="ZAD"/>
    <property type="match status" value="1"/>
</dbReference>
<sequence length="598" mass="68746">MKRYNAFNLQTNCRICFTQTRSKRTPLKAPLKRKQEPVLSVHEALEIVTGEKIPLGVKYPESVCGVCLELLKITYDLVVQYHVSKQKLKAELRKLGENYCEGESRSEDDEVEKPPKAPVEIFMGSKKLKLNDLLIVDEETDDEDRSFEGFLQNLGKTVTASFVRKNPETPQADYPIIENESLALDLEPPPTSVDSEVVLDLESNTVTAVQANNSVQSGDQKYTDKPANAEVFANLLELNETDRELVNSALKLNYKCPYCSKPLASMARAKMHSRMCYKNTANVTCYVCKAKFKSRRYLLKHFNDVHFSKGKRLQNTAREKHCTLCGKLFQNAGSLFSHMKRHEERQHVCDICGKQFHTKTQLRVHSQSHNRHKTVVVCPICGKSFHYQTGLFYHMKTHTNERNIQCSYCPKRFYSRTSVKRHELTHTGMRPYGCQFCDRKFRSTCETKKHELLHTGNRPFKCVHCNMGFIQAHNLKVHLMTHPGDFFCTVCPKSFVSIDVLRFHMKSKHKMELNFTLNEDNEAELNSNQLEIGQSDQIFSDYQLELSDVSEAIQLEDGSFFISGQYEMAQDQVPSDDLVVRTFEFRDNVLVETTPNLT</sequence>
<protein>
    <recommendedName>
        <fullName evidence="11">Protein krueppel</fullName>
    </recommendedName>
</protein>
<organism evidence="9 10">
    <name type="scientific">Dendroctonus ponderosae</name>
    <name type="common">Mountain pine beetle</name>
    <dbReference type="NCBI Taxonomy" id="77166"/>
    <lineage>
        <taxon>Eukaryota</taxon>
        <taxon>Metazoa</taxon>
        <taxon>Ecdysozoa</taxon>
        <taxon>Arthropoda</taxon>
        <taxon>Hexapoda</taxon>
        <taxon>Insecta</taxon>
        <taxon>Pterygota</taxon>
        <taxon>Neoptera</taxon>
        <taxon>Endopterygota</taxon>
        <taxon>Coleoptera</taxon>
        <taxon>Polyphaga</taxon>
        <taxon>Cucujiformia</taxon>
        <taxon>Curculionidae</taxon>
        <taxon>Scolytinae</taxon>
        <taxon>Dendroctonus</taxon>
    </lineage>
</organism>
<keyword evidence="10" id="KW-1185">Reference proteome</keyword>
<dbReference type="Proteomes" id="UP000019118">
    <property type="component" value="Unassembled WGS sequence"/>
</dbReference>
<dbReference type="InterPro" id="IPR012934">
    <property type="entry name" value="Znf_AD"/>
</dbReference>
<dbReference type="AlphaFoldDB" id="A0AAR5Q5D4"/>
<dbReference type="PROSITE" id="PS50157">
    <property type="entry name" value="ZINC_FINGER_C2H2_2"/>
    <property type="match status" value="7"/>
</dbReference>
<dbReference type="InterPro" id="IPR050329">
    <property type="entry name" value="GLI_C2H2-zinc-finger"/>
</dbReference>
<name>A0AAR5Q5D4_DENPD</name>
<reference evidence="10" key="1">
    <citation type="journal article" date="2013" name="Genome Biol.">
        <title>Draft genome of the mountain pine beetle, Dendroctonus ponderosae Hopkins, a major forest pest.</title>
        <authorList>
            <person name="Keeling C.I."/>
            <person name="Yuen M.M."/>
            <person name="Liao N.Y."/>
            <person name="Docking T.R."/>
            <person name="Chan S.K."/>
            <person name="Taylor G.A."/>
            <person name="Palmquist D.L."/>
            <person name="Jackman S.D."/>
            <person name="Nguyen A."/>
            <person name="Li M."/>
            <person name="Henderson H."/>
            <person name="Janes J.K."/>
            <person name="Zhao Y."/>
            <person name="Pandoh P."/>
            <person name="Moore R."/>
            <person name="Sperling F.A."/>
            <person name="Huber D.P."/>
            <person name="Birol I."/>
            <person name="Jones S.J."/>
            <person name="Bohlmann J."/>
        </authorList>
    </citation>
    <scope>NUCLEOTIDE SEQUENCE</scope>
</reference>
<accession>A0AAR5Q5D4</accession>
<feature type="domain" description="C2H2-type" evidence="7">
    <location>
        <begin position="404"/>
        <end position="431"/>
    </location>
</feature>
<evidence type="ECO:0000256" key="5">
    <source>
        <dbReference type="PROSITE-ProRule" id="PRU00042"/>
    </source>
</evidence>
<feature type="domain" description="C2H2-type" evidence="7">
    <location>
        <begin position="376"/>
        <end position="403"/>
    </location>
</feature>
<dbReference type="Gene3D" id="3.30.160.60">
    <property type="entry name" value="Classic Zinc Finger"/>
    <property type="match status" value="6"/>
</dbReference>
<feature type="binding site" evidence="6">
    <location>
        <position position="13"/>
    </location>
    <ligand>
        <name>Zn(2+)</name>
        <dbReference type="ChEBI" id="CHEBI:29105"/>
    </ligand>
</feature>
<feature type="domain" description="ZAD" evidence="8">
    <location>
        <begin position="11"/>
        <end position="91"/>
    </location>
</feature>
<evidence type="ECO:0000256" key="1">
    <source>
        <dbReference type="ARBA" id="ARBA00022723"/>
    </source>
</evidence>
<keyword evidence="4 6" id="KW-0862">Zinc</keyword>
<dbReference type="KEGG" id="dpa:109543283"/>
<dbReference type="GO" id="GO:0045944">
    <property type="term" value="P:positive regulation of transcription by RNA polymerase II"/>
    <property type="evidence" value="ECO:0007669"/>
    <property type="project" value="UniProtKB-ARBA"/>
</dbReference>
<dbReference type="EnsemblMetazoa" id="XM_019912904.1">
    <property type="protein sequence ID" value="XP_019768463.1"/>
    <property type="gene ID" value="LOC109543283"/>
</dbReference>
<evidence type="ECO:0000313" key="10">
    <source>
        <dbReference type="Proteomes" id="UP000019118"/>
    </source>
</evidence>
<reference evidence="9" key="2">
    <citation type="submission" date="2024-08" db="UniProtKB">
        <authorList>
            <consortium name="EnsemblMetazoa"/>
        </authorList>
    </citation>
    <scope>IDENTIFICATION</scope>
</reference>
<evidence type="ECO:0000256" key="3">
    <source>
        <dbReference type="ARBA" id="ARBA00022771"/>
    </source>
</evidence>
<dbReference type="GO" id="GO:0008270">
    <property type="term" value="F:zinc ion binding"/>
    <property type="evidence" value="ECO:0007669"/>
    <property type="project" value="UniProtKB-UniRule"/>
</dbReference>
<feature type="domain" description="C2H2-type" evidence="7">
    <location>
        <begin position="432"/>
        <end position="459"/>
    </location>
</feature>
<dbReference type="PANTHER" id="PTHR19818:SF163">
    <property type="entry name" value="C2H2-TYPE DOMAIN-CONTAINING PROTEIN"/>
    <property type="match status" value="1"/>
</dbReference>
<dbReference type="FunFam" id="3.30.160.60:FF:000446">
    <property type="entry name" value="Zinc finger protein"/>
    <property type="match status" value="1"/>
</dbReference>
<dbReference type="Pfam" id="PF07776">
    <property type="entry name" value="zf-AD"/>
    <property type="match status" value="1"/>
</dbReference>
<evidence type="ECO:0000256" key="2">
    <source>
        <dbReference type="ARBA" id="ARBA00022737"/>
    </source>
</evidence>
<dbReference type="Pfam" id="PF00096">
    <property type="entry name" value="zf-C2H2"/>
    <property type="match status" value="2"/>
</dbReference>
<keyword evidence="3 5" id="KW-0863">Zinc-finger</keyword>
<dbReference type="GO" id="GO:0000981">
    <property type="term" value="F:DNA-binding transcription factor activity, RNA polymerase II-specific"/>
    <property type="evidence" value="ECO:0007669"/>
    <property type="project" value="TreeGrafter"/>
</dbReference>
<dbReference type="GeneID" id="109543283"/>
<dbReference type="PANTHER" id="PTHR19818">
    <property type="entry name" value="ZINC FINGER PROTEIN ZIC AND GLI"/>
    <property type="match status" value="1"/>
</dbReference>
<evidence type="ECO:0000256" key="6">
    <source>
        <dbReference type="PROSITE-ProRule" id="PRU01263"/>
    </source>
</evidence>
<dbReference type="InterPro" id="IPR036236">
    <property type="entry name" value="Znf_C2H2_sf"/>
</dbReference>
<evidence type="ECO:0000313" key="9">
    <source>
        <dbReference type="EnsemblMetazoa" id="XP_019768463.1"/>
    </source>
</evidence>
<dbReference type="SUPFAM" id="SSF57667">
    <property type="entry name" value="beta-beta-alpha zinc fingers"/>
    <property type="match status" value="4"/>
</dbReference>
<evidence type="ECO:0000256" key="4">
    <source>
        <dbReference type="ARBA" id="ARBA00022833"/>
    </source>
</evidence>
<dbReference type="SMART" id="SM00868">
    <property type="entry name" value="zf-AD"/>
    <property type="match status" value="1"/>
</dbReference>
<dbReference type="InterPro" id="IPR013087">
    <property type="entry name" value="Znf_C2H2_type"/>
</dbReference>
<dbReference type="SMART" id="SM00355">
    <property type="entry name" value="ZnF_C2H2"/>
    <property type="match status" value="9"/>
</dbReference>
<feature type="domain" description="C2H2-type" evidence="7">
    <location>
        <begin position="320"/>
        <end position="347"/>
    </location>
</feature>
<evidence type="ECO:0000259" key="7">
    <source>
        <dbReference type="PROSITE" id="PS50157"/>
    </source>
</evidence>
<proteinExistence type="predicted"/>